<dbReference type="PATRIC" id="fig|348151.3.peg.1519"/>
<keyword evidence="4" id="KW-1185">Reference proteome</keyword>
<dbReference type="InterPro" id="IPR011008">
    <property type="entry name" value="Dimeric_a/b-barrel"/>
</dbReference>
<dbReference type="RefSeq" id="WP_057809812.1">
    <property type="nucleotide sequence ID" value="NZ_BJUD01000002.1"/>
</dbReference>
<reference evidence="2 5" key="2">
    <citation type="submission" date="2019-07" db="EMBL/GenBank/DDBJ databases">
        <title>Whole genome shotgun sequence of Lactobacillus siliginis NBRC 101315.</title>
        <authorList>
            <person name="Hosoyama A."/>
            <person name="Uohara A."/>
            <person name="Ohji S."/>
            <person name="Ichikawa N."/>
        </authorList>
    </citation>
    <scope>NUCLEOTIDE SEQUENCE [LARGE SCALE GENOMIC DNA]</scope>
    <source>
        <strain evidence="2 5">NBRC 101315</strain>
    </source>
</reference>
<proteinExistence type="predicted"/>
<dbReference type="Gene3D" id="3.30.70.100">
    <property type="match status" value="1"/>
</dbReference>
<dbReference type="STRING" id="348151.IV55_GL001472"/>
<dbReference type="SUPFAM" id="SSF54909">
    <property type="entry name" value="Dimeric alpha+beta barrel"/>
    <property type="match status" value="1"/>
</dbReference>
<evidence type="ECO:0000259" key="1">
    <source>
        <dbReference type="Pfam" id="PF03992"/>
    </source>
</evidence>
<gene>
    <name evidence="3" type="ORF">IV55_GL001472</name>
    <name evidence="2" type="ORF">LSI01_02950</name>
</gene>
<reference evidence="3 4" key="1">
    <citation type="journal article" date="2015" name="Genome Announc.">
        <title>Expanding the biotechnology potential of lactobacilli through comparative genomics of 213 strains and associated genera.</title>
        <authorList>
            <person name="Sun Z."/>
            <person name="Harris H.M."/>
            <person name="McCann A."/>
            <person name="Guo C."/>
            <person name="Argimon S."/>
            <person name="Zhang W."/>
            <person name="Yang X."/>
            <person name="Jeffery I.B."/>
            <person name="Cooney J.C."/>
            <person name="Kagawa T.F."/>
            <person name="Liu W."/>
            <person name="Song Y."/>
            <person name="Salvetti E."/>
            <person name="Wrobel A."/>
            <person name="Rasinkangas P."/>
            <person name="Parkhill J."/>
            <person name="Rea M.C."/>
            <person name="O'Sullivan O."/>
            <person name="Ritari J."/>
            <person name="Douillard F.P."/>
            <person name="Paul Ross R."/>
            <person name="Yang R."/>
            <person name="Briner A.E."/>
            <person name="Felis G.E."/>
            <person name="de Vos W.M."/>
            <person name="Barrangou R."/>
            <person name="Klaenhammer T.R."/>
            <person name="Caufield P.W."/>
            <person name="Cui Y."/>
            <person name="Zhang H."/>
            <person name="O'Toole P.W."/>
        </authorList>
    </citation>
    <scope>NUCLEOTIDE SEQUENCE [LARGE SCALE GENOMIC DNA]</scope>
    <source>
        <strain evidence="3 4">DSM 22696</strain>
    </source>
</reference>
<dbReference type="EMBL" id="JQCB01000005">
    <property type="protein sequence ID" value="KRN96092.1"/>
    <property type="molecule type" value="Genomic_DNA"/>
</dbReference>
<dbReference type="Pfam" id="PF03992">
    <property type="entry name" value="ABM"/>
    <property type="match status" value="1"/>
</dbReference>
<dbReference type="Proteomes" id="UP000051139">
    <property type="component" value="Unassembled WGS sequence"/>
</dbReference>
<sequence length="165" mass="18580">MAHEIALTFGTKDILQRIQSNNPQNQLISLSETGSEERLLLLDTSQQPGVFANPITYTSIMGVGEITTTPLLAFTTLQLDADHAKILRASITRLLDQQLPTGLTSLHLLENKKNSNAFLLLTNWEDMSAYYAWPTSPSFELLKPFYKQTQFNYRAVTYTPIDLSK</sequence>
<dbReference type="EMBL" id="BJUD01000002">
    <property type="protein sequence ID" value="GEK27984.1"/>
    <property type="molecule type" value="Genomic_DNA"/>
</dbReference>
<dbReference type="Proteomes" id="UP000321429">
    <property type="component" value="Unassembled WGS sequence"/>
</dbReference>
<evidence type="ECO:0000313" key="2">
    <source>
        <dbReference type="EMBL" id="GEK27984.1"/>
    </source>
</evidence>
<dbReference type="AlphaFoldDB" id="A0A0R2L9T3"/>
<evidence type="ECO:0000313" key="4">
    <source>
        <dbReference type="Proteomes" id="UP000051139"/>
    </source>
</evidence>
<feature type="domain" description="ABM" evidence="1">
    <location>
        <begin position="75"/>
        <end position="139"/>
    </location>
</feature>
<dbReference type="InterPro" id="IPR007138">
    <property type="entry name" value="ABM_dom"/>
</dbReference>
<evidence type="ECO:0000313" key="5">
    <source>
        <dbReference type="Proteomes" id="UP000321429"/>
    </source>
</evidence>
<accession>A0A0R2L9T3</accession>
<evidence type="ECO:0000313" key="3">
    <source>
        <dbReference type="EMBL" id="KRN96092.1"/>
    </source>
</evidence>
<comment type="caution">
    <text evidence="3">The sequence shown here is derived from an EMBL/GenBank/DDBJ whole genome shotgun (WGS) entry which is preliminary data.</text>
</comment>
<organism evidence="3 4">
    <name type="scientific">Furfurilactobacillus siliginis</name>
    <dbReference type="NCBI Taxonomy" id="348151"/>
    <lineage>
        <taxon>Bacteria</taxon>
        <taxon>Bacillati</taxon>
        <taxon>Bacillota</taxon>
        <taxon>Bacilli</taxon>
        <taxon>Lactobacillales</taxon>
        <taxon>Lactobacillaceae</taxon>
        <taxon>Furfurilactobacillus</taxon>
    </lineage>
</organism>
<name>A0A0R2L9T3_9LACO</name>
<protein>
    <recommendedName>
        <fullName evidence="1">ABM domain-containing protein</fullName>
    </recommendedName>
</protein>